<comment type="caution">
    <text evidence="1">The sequence shown here is derived from an EMBL/GenBank/DDBJ whole genome shotgun (WGS) entry which is preliminary data.</text>
</comment>
<proteinExistence type="predicted"/>
<evidence type="ECO:0000313" key="1">
    <source>
        <dbReference type="EMBL" id="CAG8647760.1"/>
    </source>
</evidence>
<dbReference type="EMBL" id="CAJVQB010004867">
    <property type="protein sequence ID" value="CAG8647760.1"/>
    <property type="molecule type" value="Genomic_DNA"/>
</dbReference>
<evidence type="ECO:0000313" key="2">
    <source>
        <dbReference type="Proteomes" id="UP000789901"/>
    </source>
</evidence>
<sequence length="146" mass="16794">LNDNRFHKAALIGIEIWQSLGYTQLKSNELGSFKKQPHLSELALRIFSINPMQANCEQKFSMLKWILGDYQTNYNKVQTGANNETLLEDMFNDSVTLLIGEVFDLETEENSESFAVNTVQADSFDNLDYDLCDMLDNFLEYEKQSS</sequence>
<accession>A0ABN7UPP8</accession>
<protein>
    <submittedName>
        <fullName evidence="1">24215_t:CDS:1</fullName>
    </submittedName>
</protein>
<organism evidence="1 2">
    <name type="scientific">Gigaspora margarita</name>
    <dbReference type="NCBI Taxonomy" id="4874"/>
    <lineage>
        <taxon>Eukaryota</taxon>
        <taxon>Fungi</taxon>
        <taxon>Fungi incertae sedis</taxon>
        <taxon>Mucoromycota</taxon>
        <taxon>Glomeromycotina</taxon>
        <taxon>Glomeromycetes</taxon>
        <taxon>Diversisporales</taxon>
        <taxon>Gigasporaceae</taxon>
        <taxon>Gigaspora</taxon>
    </lineage>
</organism>
<name>A0ABN7UPP8_GIGMA</name>
<gene>
    <name evidence="1" type="ORF">GMARGA_LOCUS9191</name>
</gene>
<reference evidence="1 2" key="1">
    <citation type="submission" date="2021-06" db="EMBL/GenBank/DDBJ databases">
        <authorList>
            <person name="Kallberg Y."/>
            <person name="Tangrot J."/>
            <person name="Rosling A."/>
        </authorList>
    </citation>
    <scope>NUCLEOTIDE SEQUENCE [LARGE SCALE GENOMIC DNA]</scope>
    <source>
        <strain evidence="1 2">120-4 pot B 10/14</strain>
    </source>
</reference>
<feature type="non-terminal residue" evidence="1">
    <location>
        <position position="1"/>
    </location>
</feature>
<dbReference type="Proteomes" id="UP000789901">
    <property type="component" value="Unassembled WGS sequence"/>
</dbReference>
<keyword evidence="2" id="KW-1185">Reference proteome</keyword>